<dbReference type="Proteomes" id="UP000520814">
    <property type="component" value="Unassembled WGS sequence"/>
</dbReference>
<dbReference type="Pfam" id="PF08869">
    <property type="entry name" value="XisI"/>
    <property type="match status" value="1"/>
</dbReference>
<protein>
    <recommendedName>
        <fullName evidence="3">XisI protein</fullName>
    </recommendedName>
</protein>
<dbReference type="EMBL" id="JACHGW010000001">
    <property type="protein sequence ID" value="MBB6049043.1"/>
    <property type="molecule type" value="Genomic_DNA"/>
</dbReference>
<name>A0A7W9SN56_ARMRO</name>
<proteinExistence type="predicted"/>
<sequence length="97" mass="10936">MDTLNLYREKIKEALLAYSQESVPQADVEVETILDTQNDHYQLMTVGWRGEQRIHGTVLHLDIRGGKIWIQHDGTEEGIAHRLVAAGVPKSDIVLGF</sequence>
<dbReference type="InterPro" id="IPR014968">
    <property type="entry name" value="XisI"/>
</dbReference>
<evidence type="ECO:0000313" key="1">
    <source>
        <dbReference type="EMBL" id="MBB6049043.1"/>
    </source>
</evidence>
<dbReference type="SUPFAM" id="SSF143847">
    <property type="entry name" value="XisI-like"/>
    <property type="match status" value="1"/>
</dbReference>
<evidence type="ECO:0000313" key="2">
    <source>
        <dbReference type="Proteomes" id="UP000520814"/>
    </source>
</evidence>
<accession>A0A7W9SN56</accession>
<dbReference type="CDD" id="cd16382">
    <property type="entry name" value="XisI-like"/>
    <property type="match status" value="1"/>
</dbReference>
<dbReference type="AlphaFoldDB" id="A0A7W9SN56"/>
<evidence type="ECO:0008006" key="3">
    <source>
        <dbReference type="Google" id="ProtNLM"/>
    </source>
</evidence>
<gene>
    <name evidence="1" type="ORF">HNQ39_000805</name>
</gene>
<organism evidence="1 2">
    <name type="scientific">Armatimonas rosea</name>
    <dbReference type="NCBI Taxonomy" id="685828"/>
    <lineage>
        <taxon>Bacteria</taxon>
        <taxon>Bacillati</taxon>
        <taxon>Armatimonadota</taxon>
        <taxon>Armatimonadia</taxon>
        <taxon>Armatimonadales</taxon>
        <taxon>Armatimonadaceae</taxon>
        <taxon>Armatimonas</taxon>
    </lineage>
</organism>
<reference evidence="1 2" key="1">
    <citation type="submission" date="2020-08" db="EMBL/GenBank/DDBJ databases">
        <title>Genomic Encyclopedia of Type Strains, Phase IV (KMG-IV): sequencing the most valuable type-strain genomes for metagenomic binning, comparative biology and taxonomic classification.</title>
        <authorList>
            <person name="Goeker M."/>
        </authorList>
    </citation>
    <scope>NUCLEOTIDE SEQUENCE [LARGE SCALE GENOMIC DNA]</scope>
    <source>
        <strain evidence="1 2">DSM 23562</strain>
    </source>
</reference>
<keyword evidence="2" id="KW-1185">Reference proteome</keyword>
<dbReference type="Gene3D" id="3.30.310.110">
    <property type="entry name" value="XisI-like"/>
    <property type="match status" value="1"/>
</dbReference>
<comment type="caution">
    <text evidence="1">The sequence shown here is derived from an EMBL/GenBank/DDBJ whole genome shotgun (WGS) entry which is preliminary data.</text>
</comment>
<dbReference type="InterPro" id="IPR035943">
    <property type="entry name" value="XisI-like_sf"/>
</dbReference>
<dbReference type="RefSeq" id="WP_184192663.1">
    <property type="nucleotide sequence ID" value="NZ_JACHGW010000001.1"/>
</dbReference>